<evidence type="ECO:0000313" key="1">
    <source>
        <dbReference type="EMBL" id="ASV74388.1"/>
    </source>
</evidence>
<sequence>MSLAGGPGGILICGSCRCLGANEGAKPCPRRVFANKGRRSRQGLEVEDIQSGGTLLSRV</sequence>
<dbReference type="AlphaFoldDB" id="A0A286REK2"/>
<dbReference type="KEGG" id="ttf:THTE_1786"/>
<dbReference type="Proteomes" id="UP000215086">
    <property type="component" value="Chromosome"/>
</dbReference>
<name>A0A286REK2_9BACT</name>
<accession>A0A286REK2</accession>
<gene>
    <name evidence="1" type="ORF">THTE_1786</name>
</gene>
<protein>
    <submittedName>
        <fullName evidence="1">Uncharacterized protein</fullName>
    </submittedName>
</protein>
<dbReference type="EMBL" id="CP018477">
    <property type="protein sequence ID" value="ASV74388.1"/>
    <property type="molecule type" value="Genomic_DNA"/>
</dbReference>
<reference evidence="1 2" key="1">
    <citation type="journal article" name="Front. Microbiol.">
        <title>Sugar Metabolism of the First Thermophilic Planctomycete Thermogutta terrifontis: Comparative Genomic and Transcriptomic Approaches.</title>
        <authorList>
            <person name="Elcheninov A.G."/>
            <person name="Menzel P."/>
            <person name="Gudbergsdottir S.R."/>
            <person name="Slesarev A.I."/>
            <person name="Kadnikov V.V."/>
            <person name="Krogh A."/>
            <person name="Bonch-Osmolovskaya E.A."/>
            <person name="Peng X."/>
            <person name="Kublanov I.V."/>
        </authorList>
    </citation>
    <scope>NUCLEOTIDE SEQUENCE [LARGE SCALE GENOMIC DNA]</scope>
    <source>
        <strain evidence="1 2">R1</strain>
    </source>
</reference>
<evidence type="ECO:0000313" key="2">
    <source>
        <dbReference type="Proteomes" id="UP000215086"/>
    </source>
</evidence>
<keyword evidence="2" id="KW-1185">Reference proteome</keyword>
<proteinExistence type="predicted"/>
<organism evidence="1 2">
    <name type="scientific">Thermogutta terrifontis</name>
    <dbReference type="NCBI Taxonomy" id="1331910"/>
    <lineage>
        <taxon>Bacteria</taxon>
        <taxon>Pseudomonadati</taxon>
        <taxon>Planctomycetota</taxon>
        <taxon>Planctomycetia</taxon>
        <taxon>Pirellulales</taxon>
        <taxon>Thermoguttaceae</taxon>
        <taxon>Thermogutta</taxon>
    </lineage>
</organism>